<dbReference type="AlphaFoldDB" id="A0A225D200"/>
<evidence type="ECO:0000259" key="1">
    <source>
        <dbReference type="Pfam" id="PF08388"/>
    </source>
</evidence>
<keyword evidence="3" id="KW-1185">Reference proteome</keyword>
<proteinExistence type="predicted"/>
<dbReference type="InterPro" id="IPR013597">
    <property type="entry name" value="Mat_intron_G2"/>
</dbReference>
<organism evidence="2 3">
    <name type="scientific">Fimbriiglobus ruber</name>
    <dbReference type="NCBI Taxonomy" id="1908690"/>
    <lineage>
        <taxon>Bacteria</taxon>
        <taxon>Pseudomonadati</taxon>
        <taxon>Planctomycetota</taxon>
        <taxon>Planctomycetia</taxon>
        <taxon>Gemmatales</taxon>
        <taxon>Gemmataceae</taxon>
        <taxon>Fimbriiglobus</taxon>
    </lineage>
</organism>
<keyword evidence="2" id="KW-0695">RNA-directed DNA polymerase</keyword>
<dbReference type="GO" id="GO:0003964">
    <property type="term" value="F:RNA-directed DNA polymerase activity"/>
    <property type="evidence" value="ECO:0007669"/>
    <property type="project" value="UniProtKB-KW"/>
</dbReference>
<keyword evidence="2" id="KW-0808">Transferase</keyword>
<feature type="domain" description="Group II intron maturase-specific" evidence="1">
    <location>
        <begin position="43"/>
        <end position="118"/>
    </location>
</feature>
<evidence type="ECO:0000313" key="3">
    <source>
        <dbReference type="Proteomes" id="UP000214646"/>
    </source>
</evidence>
<sequence length="143" mass="16701">MLHPTKTRIVDVRGDGFDFLGYHFETTRKGHLTRWPRTKSRDKLKDTIRTKTKRTDGRGLRVLLANLNGTLRGWFGYFKHSCRTTFTVLDGWIRGRLRAILKRRDGRRGHGRGWNHQRWPNAYFTERGLDSLVAAHAKACQPT</sequence>
<accession>A0A225D200</accession>
<name>A0A225D200_9BACT</name>
<comment type="caution">
    <text evidence="2">The sequence shown here is derived from an EMBL/GenBank/DDBJ whole genome shotgun (WGS) entry which is preliminary data.</text>
</comment>
<keyword evidence="2" id="KW-0548">Nucleotidyltransferase</keyword>
<dbReference type="Pfam" id="PF08388">
    <property type="entry name" value="GIIM"/>
    <property type="match status" value="1"/>
</dbReference>
<reference evidence="3" key="1">
    <citation type="submission" date="2017-06" db="EMBL/GenBank/DDBJ databases">
        <title>Genome analysis of Fimbriiglobus ruber SP5, the first member of the order Planctomycetales with confirmed chitinolytic capability.</title>
        <authorList>
            <person name="Ravin N.V."/>
            <person name="Rakitin A.L."/>
            <person name="Ivanova A.A."/>
            <person name="Beletsky A.V."/>
            <person name="Kulichevskaya I.S."/>
            <person name="Mardanov A.V."/>
            <person name="Dedysh S.N."/>
        </authorList>
    </citation>
    <scope>NUCLEOTIDE SEQUENCE [LARGE SCALE GENOMIC DNA]</scope>
    <source>
        <strain evidence="3">SP5</strain>
    </source>
</reference>
<dbReference type="Proteomes" id="UP000214646">
    <property type="component" value="Unassembled WGS sequence"/>
</dbReference>
<protein>
    <submittedName>
        <fullName evidence="2">Retron-type RNA-directed DNA polymerase</fullName>
    </submittedName>
</protein>
<evidence type="ECO:0000313" key="2">
    <source>
        <dbReference type="EMBL" id="OWK35630.1"/>
    </source>
</evidence>
<gene>
    <name evidence="2" type="ORF">FRUB_08193</name>
</gene>
<dbReference type="EMBL" id="NIDE01000017">
    <property type="protein sequence ID" value="OWK35630.1"/>
    <property type="molecule type" value="Genomic_DNA"/>
</dbReference>